<dbReference type="KEGG" id="tan:TA06710"/>
<dbReference type="InterPro" id="IPR007695">
    <property type="entry name" value="DNA_mismatch_repair_MutS-lik_N"/>
</dbReference>
<name>Q4UHR3_THEAN</name>
<dbReference type="Pfam" id="PF01624">
    <property type="entry name" value="MutS_I"/>
    <property type="match status" value="1"/>
</dbReference>
<evidence type="ECO:0000313" key="3">
    <source>
        <dbReference type="Proteomes" id="UP000001950"/>
    </source>
</evidence>
<dbReference type="InterPro" id="IPR016151">
    <property type="entry name" value="DNA_mismatch_repair_MutS_N"/>
</dbReference>
<dbReference type="GO" id="GO:0006298">
    <property type="term" value="P:mismatch repair"/>
    <property type="evidence" value="ECO:0007669"/>
    <property type="project" value="InterPro"/>
</dbReference>
<dbReference type="InParanoid" id="Q4UHR3"/>
<proteinExistence type="predicted"/>
<protein>
    <recommendedName>
        <fullName evidence="1">DNA mismatch repair protein MutS-like N-terminal domain-containing protein</fullName>
    </recommendedName>
</protein>
<dbReference type="RefSeq" id="XP_954053.1">
    <property type="nucleotide sequence ID" value="XM_948960.1"/>
</dbReference>
<evidence type="ECO:0000313" key="2">
    <source>
        <dbReference type="EMBL" id="CAI73376.1"/>
    </source>
</evidence>
<gene>
    <name evidence="2" type="ORF">TA06710</name>
</gene>
<dbReference type="VEuPathDB" id="PiroplasmaDB:TA06710"/>
<feature type="domain" description="DNA mismatch repair protein MutS-like N-terminal" evidence="1">
    <location>
        <begin position="77"/>
        <end position="153"/>
    </location>
</feature>
<dbReference type="OMA" id="NLNEICV"/>
<sequence length="887" mass="103091">MFLRIVKRAPSHALKCKLLFKKYLHISVGLSNEKILENQSLLLNDSVLKIKNKNAKKMLEVLSLRNPYVGNNKVNFLSQFIKSEKKIYPNNIILLRNGLKYESFDTDSVLLVEHCDLEFLAETAHVEFPVTELEKIVNKLLDAGIDVNVYDELVNGSIFTNENKSLYLNRIFYSKKLMDNEVEKEKNNFGEIESINESEGLEITTEAISKSDNKIVGLGYDEDGYSISVVDLKGEVSIYRNLNEICVEDYLNKLNNRIIILQDGSAKIKSVFKNLPNVLHYHIMQGGCVGDAFHTSVLQEIMTRINMKINFKVNIVNLRSLETGRFNYLDNRVINKLGNFHEQIVPNNSPSYVKRYFKRLLYRYPEEFSGTIREINKILSNLTVSIIQVKNVYNLDELSLENLVSLINVYKYYSENLPKKLVQLLFDLVVKDLNVGVKHENLNKIFRKMTKVVDSYVSKDWNNQPKPQNFLFRQLIQKKSKSEMINRNLLENELNRVERSFERLLSEIYTKFVDSQSANVSEYFKSNMTSDIRYNNNMIYLKKITGKVNHVNLNTTQVVEDKKLISCYVSDQVNLRLLEYINECQVLDHKVSEVISKLQKSLNPYKQLIQIVLHFVVTLQSFYEHVTHAILNQWALVEPKGLDVDISLSSILSNLGLYCPSKHDSCSVDTNSNFNIENKEVREKKINRALKRLDPKLVDRVKMLINHLYNLTSFNIERDFVHLSYDNLPPPSFTNSPILYILIFNTSSSAMDFQDTPEDEKVDSLLVYVGETGDILSRLQRHRSKKSVHLSDYFQEQFINYNQELNNYLQYIYMKNAGDNGNKSDIVNKSGLMVEFNKMEAILVKLKSRRECKEAEKKMIQFTYKYPDLFITLSKRDGQQHHIPYVD</sequence>
<keyword evidence="3" id="KW-1185">Reference proteome</keyword>
<dbReference type="Gene3D" id="3.40.1170.10">
    <property type="entry name" value="DNA repair protein MutS, domain I"/>
    <property type="match status" value="1"/>
</dbReference>
<accession>Q4UHR3</accession>
<dbReference type="GeneID" id="3863487"/>
<dbReference type="GO" id="GO:0005524">
    <property type="term" value="F:ATP binding"/>
    <property type="evidence" value="ECO:0007669"/>
    <property type="project" value="InterPro"/>
</dbReference>
<dbReference type="AlphaFoldDB" id="Q4UHR3"/>
<dbReference type="OrthoDB" id="361044at2759"/>
<dbReference type="Proteomes" id="UP000001950">
    <property type="component" value="Chromosome 1"/>
</dbReference>
<dbReference type="STRING" id="5874.Q4UHR3"/>
<dbReference type="GO" id="GO:0030983">
    <property type="term" value="F:mismatched DNA binding"/>
    <property type="evidence" value="ECO:0007669"/>
    <property type="project" value="InterPro"/>
</dbReference>
<organism evidence="2 3">
    <name type="scientific">Theileria annulata</name>
    <dbReference type="NCBI Taxonomy" id="5874"/>
    <lineage>
        <taxon>Eukaryota</taxon>
        <taxon>Sar</taxon>
        <taxon>Alveolata</taxon>
        <taxon>Apicomplexa</taxon>
        <taxon>Aconoidasida</taxon>
        <taxon>Piroplasmida</taxon>
        <taxon>Theileriidae</taxon>
        <taxon>Theileria</taxon>
    </lineage>
</organism>
<reference evidence="2 3" key="1">
    <citation type="journal article" date="2005" name="Science">
        <title>Genome of the host-cell transforming parasite Theileria annulata compared with T. parva.</title>
        <authorList>
            <person name="Pain A."/>
            <person name="Renauld H."/>
            <person name="Berriman M."/>
            <person name="Murphy L."/>
            <person name="Yeats C.A."/>
            <person name="Weir W."/>
            <person name="Kerhornou A."/>
            <person name="Aslett M."/>
            <person name="Bishop R."/>
            <person name="Bouchier C."/>
            <person name="Cochet M."/>
            <person name="Coulson R.M.R."/>
            <person name="Cronin A."/>
            <person name="de Villiers E.P."/>
            <person name="Fraser A."/>
            <person name="Fosker N."/>
            <person name="Gardner M."/>
            <person name="Goble A."/>
            <person name="Griffiths-Jones S."/>
            <person name="Harris D.E."/>
            <person name="Katzer F."/>
            <person name="Larke N."/>
            <person name="Lord A."/>
            <person name="Maser P."/>
            <person name="McKellar S."/>
            <person name="Mooney P."/>
            <person name="Morton F."/>
            <person name="Nene V."/>
            <person name="O'Neil S."/>
            <person name="Price C."/>
            <person name="Quail M.A."/>
            <person name="Rabbinowitsch E."/>
            <person name="Rawlings N.D."/>
            <person name="Rutter S."/>
            <person name="Saunders D."/>
            <person name="Seeger K."/>
            <person name="Shah T."/>
            <person name="Squares R."/>
            <person name="Squares S."/>
            <person name="Tivey A."/>
            <person name="Walker A.R."/>
            <person name="Woodward J."/>
            <person name="Dobbelaere D.A.E."/>
            <person name="Langsley G."/>
            <person name="Rajandream M.A."/>
            <person name="McKeever D."/>
            <person name="Shiels B."/>
            <person name="Tait A."/>
            <person name="Barrell B.G."/>
            <person name="Hall N."/>
        </authorList>
    </citation>
    <scope>NUCLEOTIDE SEQUENCE [LARGE SCALE GENOMIC DNA]</scope>
    <source>
        <strain evidence="3">Ankara</strain>
    </source>
</reference>
<dbReference type="EMBL" id="CR940347">
    <property type="protein sequence ID" value="CAI73376.1"/>
    <property type="molecule type" value="Genomic_DNA"/>
</dbReference>
<dbReference type="eggNOG" id="KOG0217">
    <property type="taxonomic scope" value="Eukaryota"/>
</dbReference>
<evidence type="ECO:0000259" key="1">
    <source>
        <dbReference type="Pfam" id="PF01624"/>
    </source>
</evidence>
<dbReference type="SUPFAM" id="SSF55271">
    <property type="entry name" value="DNA repair protein MutS, domain I"/>
    <property type="match status" value="1"/>
</dbReference>